<dbReference type="EMBL" id="JBHLWN010000004">
    <property type="protein sequence ID" value="MFC0210981.1"/>
    <property type="molecule type" value="Genomic_DNA"/>
</dbReference>
<reference evidence="2 3" key="1">
    <citation type="submission" date="2024-09" db="EMBL/GenBank/DDBJ databases">
        <authorList>
            <person name="Sun Q."/>
            <person name="Mori K."/>
        </authorList>
    </citation>
    <scope>NUCLEOTIDE SEQUENCE [LARGE SCALE GENOMIC DNA]</scope>
    <source>
        <strain evidence="2 3">CCM 7759</strain>
    </source>
</reference>
<evidence type="ECO:0000313" key="3">
    <source>
        <dbReference type="Proteomes" id="UP001589776"/>
    </source>
</evidence>
<name>A0ABV6DEB3_9BACL</name>
<dbReference type="Proteomes" id="UP001589776">
    <property type="component" value="Unassembled WGS sequence"/>
</dbReference>
<dbReference type="RefSeq" id="WP_377467625.1">
    <property type="nucleotide sequence ID" value="NZ_JBHLWN010000004.1"/>
</dbReference>
<organism evidence="2 3">
    <name type="scientific">Paenibacillus chartarius</name>
    <dbReference type="NCBI Taxonomy" id="747481"/>
    <lineage>
        <taxon>Bacteria</taxon>
        <taxon>Bacillati</taxon>
        <taxon>Bacillota</taxon>
        <taxon>Bacilli</taxon>
        <taxon>Bacillales</taxon>
        <taxon>Paenibacillaceae</taxon>
        <taxon>Paenibacillus</taxon>
    </lineage>
</organism>
<feature type="transmembrane region" description="Helical" evidence="1">
    <location>
        <begin position="301"/>
        <end position="328"/>
    </location>
</feature>
<keyword evidence="3" id="KW-1185">Reference proteome</keyword>
<feature type="transmembrane region" description="Helical" evidence="1">
    <location>
        <begin position="257"/>
        <end position="280"/>
    </location>
</feature>
<keyword evidence="1" id="KW-1133">Transmembrane helix</keyword>
<keyword evidence="1" id="KW-0812">Transmembrane</keyword>
<evidence type="ECO:0000313" key="2">
    <source>
        <dbReference type="EMBL" id="MFC0210981.1"/>
    </source>
</evidence>
<accession>A0ABV6DEB3</accession>
<sequence length="440" mass="47864">MSNSYYCKKCRADHEIMSQVGVRHLHHTLSEKDVANFVNLATTVPTYEVISNGIPGVFEGTDAFVREVTIAQTLQQKFPNVDAFKTDEGLKEWLTEQLQGSNNAAANALSRIQGDAAGEVDFIREMQGNLRNLFTKIDFPRNADGRIVSNNPGIDAIEINRFTGDIVREYQVKTLRSADSINETLKDFLNNDHYKPTTVLVGPQELIDRAHEMGIPNPTKAMGTLQDNMDSAHELSNKIMHGQLAVGMTPVSVAGEMLSGAVIGAVVSVTVSGLITYMQYKSGKITFDQMKTKIAKDSLKGAITGGALAGLSLFIPGGIIGVGVGFVVGTTLRRLLDEAYGDGMFGGVLETTKAVHANVKLLNSGTVYIAQLTEMNGQTLARAVSTVDDMIADRIQADNIYTKLERVTDNGLRINYSRDADSILSRLDMLRDRMQGGNNV</sequence>
<comment type="caution">
    <text evidence="2">The sequence shown here is derived from an EMBL/GenBank/DDBJ whole genome shotgun (WGS) entry which is preliminary data.</text>
</comment>
<evidence type="ECO:0000256" key="1">
    <source>
        <dbReference type="SAM" id="Phobius"/>
    </source>
</evidence>
<proteinExistence type="predicted"/>
<keyword evidence="1" id="KW-0472">Membrane</keyword>
<protein>
    <submittedName>
        <fullName evidence="2">Uncharacterized protein</fullName>
    </submittedName>
</protein>
<gene>
    <name evidence="2" type="ORF">ACFFK0_00730</name>
</gene>